<protein>
    <submittedName>
        <fullName evidence="2">TIGR02587 family membrane protein</fullName>
    </submittedName>
</protein>
<feature type="transmembrane region" description="Helical" evidence="1">
    <location>
        <begin position="44"/>
        <end position="64"/>
    </location>
</feature>
<name>A0ABU3Y6X5_9SPHN</name>
<feature type="transmembrane region" description="Helical" evidence="1">
    <location>
        <begin position="252"/>
        <end position="277"/>
    </location>
</feature>
<feature type="transmembrane region" description="Helical" evidence="1">
    <location>
        <begin position="182"/>
        <end position="202"/>
    </location>
</feature>
<dbReference type="RefSeq" id="WP_317226213.1">
    <property type="nucleotide sequence ID" value="NZ_JAWJEJ010000001.1"/>
</dbReference>
<evidence type="ECO:0000256" key="1">
    <source>
        <dbReference type="SAM" id="Phobius"/>
    </source>
</evidence>
<dbReference type="EMBL" id="JAWJEJ010000001">
    <property type="protein sequence ID" value="MDV3457049.1"/>
    <property type="molecule type" value="Genomic_DNA"/>
</dbReference>
<feature type="transmembrane region" description="Helical" evidence="1">
    <location>
        <begin position="223"/>
        <end position="246"/>
    </location>
</feature>
<keyword evidence="1" id="KW-0472">Membrane</keyword>
<dbReference type="Proteomes" id="UP001273531">
    <property type="component" value="Unassembled WGS sequence"/>
</dbReference>
<dbReference type="InterPro" id="IPR024464">
    <property type="entry name" value="DUF2391"/>
</dbReference>
<keyword evidence="1" id="KW-1133">Transmembrane helix</keyword>
<feature type="transmembrane region" description="Helical" evidence="1">
    <location>
        <begin position="148"/>
        <end position="170"/>
    </location>
</feature>
<dbReference type="NCBIfam" id="TIGR02587">
    <property type="entry name" value="TIGR02587 family membrane protein"/>
    <property type="match status" value="1"/>
</dbReference>
<keyword evidence="3" id="KW-1185">Reference proteome</keyword>
<sequence length="278" mass="29829">MSAESPNRDYAAGLARAFGGSVLFALPLLMTMEMWALGLHIHPLRLLLFLFANFVVLVFLSRFGGFERTSNMREDALDALAAYAVGAVTAAAILLLFGLLPADMPLDELVGMIAIQAVPASFGAMIARKQLSGDDPEDEEDEERAARSSGYLGQLFLMLAGALFLAFNVAPTEEMILIGYKMTAWHSIAMMLVSMLLLHLLVFRVGFAGQEEAPEGYGVLRRFLAFTVPGYAIALVVSFYVLWTFGRVDGNAMAAVAGTVVVLGFPAAIGAAIARLVV</sequence>
<proteinExistence type="predicted"/>
<feature type="transmembrane region" description="Helical" evidence="1">
    <location>
        <begin position="76"/>
        <end position="97"/>
    </location>
</feature>
<gene>
    <name evidence="2" type="ORF">RZN05_08655</name>
</gene>
<accession>A0ABU3Y6X5</accession>
<evidence type="ECO:0000313" key="3">
    <source>
        <dbReference type="Proteomes" id="UP001273531"/>
    </source>
</evidence>
<reference evidence="2 3" key="1">
    <citation type="submission" date="2023-10" db="EMBL/GenBank/DDBJ databases">
        <title>Sphingomonas sp. HF-S4 16S ribosomal RNA gene Genome sequencing and assembly.</title>
        <authorList>
            <person name="Lee H."/>
        </authorList>
    </citation>
    <scope>NUCLEOTIDE SEQUENCE [LARGE SCALE GENOMIC DNA]</scope>
    <source>
        <strain evidence="2 3">HF-S4</strain>
    </source>
</reference>
<feature type="transmembrane region" description="Helical" evidence="1">
    <location>
        <begin position="12"/>
        <end position="32"/>
    </location>
</feature>
<dbReference type="Pfam" id="PF09622">
    <property type="entry name" value="DUF2391"/>
    <property type="match status" value="1"/>
</dbReference>
<organism evidence="2 3">
    <name type="scientific">Sphingomonas agrestis</name>
    <dbReference type="NCBI Taxonomy" id="3080540"/>
    <lineage>
        <taxon>Bacteria</taxon>
        <taxon>Pseudomonadati</taxon>
        <taxon>Pseudomonadota</taxon>
        <taxon>Alphaproteobacteria</taxon>
        <taxon>Sphingomonadales</taxon>
        <taxon>Sphingomonadaceae</taxon>
        <taxon>Sphingomonas</taxon>
    </lineage>
</organism>
<keyword evidence="1" id="KW-0812">Transmembrane</keyword>
<comment type="caution">
    <text evidence="2">The sequence shown here is derived from an EMBL/GenBank/DDBJ whole genome shotgun (WGS) entry which is preliminary data.</text>
</comment>
<dbReference type="InterPro" id="IPR013416">
    <property type="entry name" value="CHP02587_IM"/>
</dbReference>
<evidence type="ECO:0000313" key="2">
    <source>
        <dbReference type="EMBL" id="MDV3457049.1"/>
    </source>
</evidence>